<sequence length="497" mass="53785">MNWPISSAFRIASVSLVSTALLLATTSCEDPNDLGVELPGTSPINTEYRDYPVEAATILQDSVETLNADRALVGRVTDNVLGTTTAKVLYNLRTSPDSLPHQFTNAKLDSVVVVSAFDQVYGSSAQPVHFDLLPLAEPLNEKKTYNAGVADVALGSAIGTNLISSLNRTKKEERANGLKKLIKNADGNKVPGTVDSTTTVTVPDPTIRLVLHKDQVRNSELATRLFGALNDASFTQAKLDEIIKGLAIAPAAGYSSAVLGINRSVDNRIFVYFHSTKTGRTQPYVPQPYTIRLGTSYASSDPNAPRYYSQISTALKAPFDVLANGTQSVRTTDNLAYMQEGVGLAAKLTFTGLDALRDQSALAINRAELIIPVKSSGGALFPNPTQAFLYELNAQNRVLLRTVNISPVERIVQANLQNQLGQGNEAVVTLYNLSPTNKYYSVVITTYLQAYLANQLGEQAASLMLSPVLRRSFGLSLNRSVLDAQKIKLRVYSSKLR</sequence>
<reference evidence="2" key="1">
    <citation type="submission" date="2021-10" db="EMBL/GenBank/DDBJ databases">
        <authorList>
            <person name="Dean J.D."/>
            <person name="Kim M.K."/>
            <person name="Newey C.N."/>
            <person name="Stoker T.S."/>
            <person name="Thompson D.W."/>
            <person name="Grose J.H."/>
        </authorList>
    </citation>
    <scope>NUCLEOTIDE SEQUENCE</scope>
    <source>
        <strain evidence="2">BT178</strain>
    </source>
</reference>
<dbReference type="InterPro" id="IPR025366">
    <property type="entry name" value="DUF4270"/>
</dbReference>
<name>A0ABS8AX82_9BACT</name>
<keyword evidence="3" id="KW-1185">Reference proteome</keyword>
<dbReference type="RefSeq" id="WP_226179274.1">
    <property type="nucleotide sequence ID" value="NZ_JAJADR010000007.1"/>
</dbReference>
<accession>A0ABS8AX82</accession>
<protein>
    <submittedName>
        <fullName evidence="2">DUF4270 domain-containing protein</fullName>
    </submittedName>
</protein>
<dbReference type="Proteomes" id="UP001165296">
    <property type="component" value="Unassembled WGS sequence"/>
</dbReference>
<keyword evidence="1" id="KW-0732">Signal</keyword>
<evidence type="ECO:0000313" key="2">
    <source>
        <dbReference type="EMBL" id="MCB2410425.1"/>
    </source>
</evidence>
<feature type="signal peptide" evidence="1">
    <location>
        <begin position="1"/>
        <end position="29"/>
    </location>
</feature>
<feature type="chain" id="PRO_5047449232" evidence="1">
    <location>
        <begin position="30"/>
        <end position="497"/>
    </location>
</feature>
<comment type="caution">
    <text evidence="2">The sequence shown here is derived from an EMBL/GenBank/DDBJ whole genome shotgun (WGS) entry which is preliminary data.</text>
</comment>
<gene>
    <name evidence="2" type="ORF">LGH74_20700</name>
</gene>
<dbReference type="EMBL" id="JAJADR010000007">
    <property type="protein sequence ID" value="MCB2410425.1"/>
    <property type="molecule type" value="Genomic_DNA"/>
</dbReference>
<dbReference type="Pfam" id="PF14092">
    <property type="entry name" value="DUF4270"/>
    <property type="match status" value="1"/>
</dbReference>
<proteinExistence type="predicted"/>
<organism evidence="2 3">
    <name type="scientific">Hymenobacter lucidus</name>
    <dbReference type="NCBI Taxonomy" id="2880930"/>
    <lineage>
        <taxon>Bacteria</taxon>
        <taxon>Pseudomonadati</taxon>
        <taxon>Bacteroidota</taxon>
        <taxon>Cytophagia</taxon>
        <taxon>Cytophagales</taxon>
        <taxon>Hymenobacteraceae</taxon>
        <taxon>Hymenobacter</taxon>
    </lineage>
</organism>
<evidence type="ECO:0000256" key="1">
    <source>
        <dbReference type="SAM" id="SignalP"/>
    </source>
</evidence>
<evidence type="ECO:0000313" key="3">
    <source>
        <dbReference type="Proteomes" id="UP001165296"/>
    </source>
</evidence>